<proteinExistence type="predicted"/>
<organism evidence="1 2">
    <name type="scientific">Dreissena polymorpha</name>
    <name type="common">Zebra mussel</name>
    <name type="synonym">Mytilus polymorpha</name>
    <dbReference type="NCBI Taxonomy" id="45954"/>
    <lineage>
        <taxon>Eukaryota</taxon>
        <taxon>Metazoa</taxon>
        <taxon>Spiralia</taxon>
        <taxon>Lophotrochozoa</taxon>
        <taxon>Mollusca</taxon>
        <taxon>Bivalvia</taxon>
        <taxon>Autobranchia</taxon>
        <taxon>Heteroconchia</taxon>
        <taxon>Euheterodonta</taxon>
        <taxon>Imparidentia</taxon>
        <taxon>Neoheterodontei</taxon>
        <taxon>Myida</taxon>
        <taxon>Dreissenoidea</taxon>
        <taxon>Dreissenidae</taxon>
        <taxon>Dreissena</taxon>
    </lineage>
</organism>
<comment type="caution">
    <text evidence="1">The sequence shown here is derived from an EMBL/GenBank/DDBJ whole genome shotgun (WGS) entry which is preliminary data.</text>
</comment>
<evidence type="ECO:0000313" key="2">
    <source>
        <dbReference type="Proteomes" id="UP000828390"/>
    </source>
</evidence>
<name>A0A9D4M551_DREPO</name>
<reference evidence="1" key="2">
    <citation type="submission" date="2020-11" db="EMBL/GenBank/DDBJ databases">
        <authorList>
            <person name="McCartney M.A."/>
            <person name="Auch B."/>
            <person name="Kono T."/>
            <person name="Mallez S."/>
            <person name="Becker A."/>
            <person name="Gohl D.M."/>
            <person name="Silverstein K.A.T."/>
            <person name="Koren S."/>
            <person name="Bechman K.B."/>
            <person name="Herman A."/>
            <person name="Abrahante J.E."/>
            <person name="Garbe J."/>
        </authorList>
    </citation>
    <scope>NUCLEOTIDE SEQUENCE</scope>
    <source>
        <strain evidence="1">Duluth1</strain>
        <tissue evidence="1">Whole animal</tissue>
    </source>
</reference>
<dbReference type="Proteomes" id="UP000828390">
    <property type="component" value="Unassembled WGS sequence"/>
</dbReference>
<sequence length="52" mass="6079">MNEDVIAYGHSRDENRSTKMSVSHVYSLMTKIHSSMTSWKKSHPMMKIDAFF</sequence>
<accession>A0A9D4M551</accession>
<dbReference type="EMBL" id="JAIWYP010000002">
    <property type="protein sequence ID" value="KAH3871057.1"/>
    <property type="molecule type" value="Genomic_DNA"/>
</dbReference>
<dbReference type="AlphaFoldDB" id="A0A9D4M551"/>
<keyword evidence="2" id="KW-1185">Reference proteome</keyword>
<evidence type="ECO:0000313" key="1">
    <source>
        <dbReference type="EMBL" id="KAH3871057.1"/>
    </source>
</evidence>
<protein>
    <submittedName>
        <fullName evidence="1">Uncharacterized protein</fullName>
    </submittedName>
</protein>
<reference evidence="1" key="1">
    <citation type="journal article" date="2019" name="bioRxiv">
        <title>The Genome of the Zebra Mussel, Dreissena polymorpha: A Resource for Invasive Species Research.</title>
        <authorList>
            <person name="McCartney M.A."/>
            <person name="Auch B."/>
            <person name="Kono T."/>
            <person name="Mallez S."/>
            <person name="Zhang Y."/>
            <person name="Obille A."/>
            <person name="Becker A."/>
            <person name="Abrahante J.E."/>
            <person name="Garbe J."/>
            <person name="Badalamenti J.P."/>
            <person name="Herman A."/>
            <person name="Mangelson H."/>
            <person name="Liachko I."/>
            <person name="Sullivan S."/>
            <person name="Sone E.D."/>
            <person name="Koren S."/>
            <person name="Silverstein K.A.T."/>
            <person name="Beckman K.B."/>
            <person name="Gohl D.M."/>
        </authorList>
    </citation>
    <scope>NUCLEOTIDE SEQUENCE</scope>
    <source>
        <strain evidence="1">Duluth1</strain>
        <tissue evidence="1">Whole animal</tissue>
    </source>
</reference>
<gene>
    <name evidence="1" type="ORF">DPMN_034251</name>
</gene>